<evidence type="ECO:0000313" key="3">
    <source>
        <dbReference type="Proteomes" id="UP000518752"/>
    </source>
</evidence>
<comment type="caution">
    <text evidence="2">The sequence shown here is derived from an EMBL/GenBank/DDBJ whole genome shotgun (WGS) entry which is preliminary data.</text>
</comment>
<dbReference type="InterPro" id="IPR011042">
    <property type="entry name" value="6-blade_b-propeller_TolB-like"/>
</dbReference>
<dbReference type="InterPro" id="IPR052998">
    <property type="entry name" value="Hetero-Diels-Alderase-like"/>
</dbReference>
<protein>
    <submittedName>
        <fullName evidence="2">Uncharacterized protein</fullName>
    </submittedName>
</protein>
<dbReference type="Gene3D" id="2.120.10.30">
    <property type="entry name" value="TolB, C-terminal domain"/>
    <property type="match status" value="1"/>
</dbReference>
<gene>
    <name evidence="2" type="ORF">D9757_012215</name>
</gene>
<name>A0A8H5GLM5_9AGAR</name>
<dbReference type="AlphaFoldDB" id="A0A8H5GLM5"/>
<keyword evidence="3" id="KW-1185">Reference proteome</keyword>
<keyword evidence="1" id="KW-0732">Signal</keyword>
<dbReference type="Proteomes" id="UP000518752">
    <property type="component" value="Unassembled WGS sequence"/>
</dbReference>
<feature type="signal peptide" evidence="1">
    <location>
        <begin position="1"/>
        <end position="20"/>
    </location>
</feature>
<dbReference type="PANTHER" id="PTHR42060:SF1">
    <property type="entry name" value="NHL REPEAT-CONTAINING PROTEIN"/>
    <property type="match status" value="1"/>
</dbReference>
<proteinExistence type="predicted"/>
<evidence type="ECO:0000256" key="1">
    <source>
        <dbReference type="SAM" id="SignalP"/>
    </source>
</evidence>
<dbReference type="PANTHER" id="PTHR42060">
    <property type="entry name" value="NHL REPEAT-CONTAINING PROTEIN-RELATED"/>
    <property type="match status" value="1"/>
</dbReference>
<dbReference type="OrthoDB" id="2896642at2759"/>
<feature type="chain" id="PRO_5034712539" evidence="1">
    <location>
        <begin position="21"/>
        <end position="365"/>
    </location>
</feature>
<sequence length="365" mass="39707">MRTFVLCLLSALLCFLSGDGLVVGVASATAATASSDPAASSTVSSSSSSSNPILIETIHSFGLNISLENLAVRHSGEIIVGFDNAPILYQVDPKVNGSTKFIHLFNDYFDIHGITEVKRDQFYVVVGNLSLVTHIAVPGHGAVYHVDMSCFPEKVEVNKVANFNESMILNGMTVFDRERGLVYIADSRVGVVNILNVYTGKHSVAINDTLTNQPPNATDTSKCIDSVHVVEIDECKYLYFSNFVKGLIGRVALDEDGYAKGAAEIVIDGLNAPEDFILDKEGKYIYLALFKANEIIRIDIATKAIKVLAGSPDSSTYKWAVAVEFGRRERDKDDLYFTINGGFLEPDNVGGTVFRIPNVSDIPDY</sequence>
<reference evidence="2 3" key="1">
    <citation type="journal article" date="2020" name="ISME J.">
        <title>Uncovering the hidden diversity of litter-decomposition mechanisms in mushroom-forming fungi.</title>
        <authorList>
            <person name="Floudas D."/>
            <person name="Bentzer J."/>
            <person name="Ahren D."/>
            <person name="Johansson T."/>
            <person name="Persson P."/>
            <person name="Tunlid A."/>
        </authorList>
    </citation>
    <scope>NUCLEOTIDE SEQUENCE [LARGE SCALE GENOMIC DNA]</scope>
    <source>
        <strain evidence="2 3">CBS 406.79</strain>
    </source>
</reference>
<organism evidence="2 3">
    <name type="scientific">Collybiopsis confluens</name>
    <dbReference type="NCBI Taxonomy" id="2823264"/>
    <lineage>
        <taxon>Eukaryota</taxon>
        <taxon>Fungi</taxon>
        <taxon>Dikarya</taxon>
        <taxon>Basidiomycota</taxon>
        <taxon>Agaricomycotina</taxon>
        <taxon>Agaricomycetes</taxon>
        <taxon>Agaricomycetidae</taxon>
        <taxon>Agaricales</taxon>
        <taxon>Marasmiineae</taxon>
        <taxon>Omphalotaceae</taxon>
        <taxon>Collybiopsis</taxon>
    </lineage>
</organism>
<dbReference type="EMBL" id="JAACJN010000145">
    <property type="protein sequence ID" value="KAF5367212.1"/>
    <property type="molecule type" value="Genomic_DNA"/>
</dbReference>
<accession>A0A8H5GLM5</accession>
<dbReference type="SUPFAM" id="SSF63829">
    <property type="entry name" value="Calcium-dependent phosphotriesterase"/>
    <property type="match status" value="1"/>
</dbReference>
<evidence type="ECO:0000313" key="2">
    <source>
        <dbReference type="EMBL" id="KAF5367212.1"/>
    </source>
</evidence>